<keyword evidence="2" id="KW-1185">Reference proteome</keyword>
<protein>
    <submittedName>
        <fullName evidence="1">Uncharacterized protein</fullName>
    </submittedName>
</protein>
<accession>A0A5C6A110</accession>
<dbReference type="Proteomes" id="UP000316213">
    <property type="component" value="Unassembled WGS sequence"/>
</dbReference>
<organism evidence="1 2">
    <name type="scientific">Neorhodopirellula pilleata</name>
    <dbReference type="NCBI Taxonomy" id="2714738"/>
    <lineage>
        <taxon>Bacteria</taxon>
        <taxon>Pseudomonadati</taxon>
        <taxon>Planctomycetota</taxon>
        <taxon>Planctomycetia</taxon>
        <taxon>Pirellulales</taxon>
        <taxon>Pirellulaceae</taxon>
        <taxon>Neorhodopirellula</taxon>
    </lineage>
</organism>
<dbReference type="EMBL" id="SJPM01000012">
    <property type="protein sequence ID" value="TWT92233.1"/>
    <property type="molecule type" value="Genomic_DNA"/>
</dbReference>
<sequence>MSFASLKKVTRRCLNELLRSLKNTACFAVENHKDQRINERIALGSSP</sequence>
<evidence type="ECO:0000313" key="2">
    <source>
        <dbReference type="Proteomes" id="UP000316213"/>
    </source>
</evidence>
<dbReference type="AlphaFoldDB" id="A0A5C6A110"/>
<name>A0A5C6A110_9BACT</name>
<proteinExistence type="predicted"/>
<evidence type="ECO:0000313" key="1">
    <source>
        <dbReference type="EMBL" id="TWT92233.1"/>
    </source>
</evidence>
<reference evidence="1 2" key="1">
    <citation type="submission" date="2019-02" db="EMBL/GenBank/DDBJ databases">
        <title>Deep-cultivation of Planctomycetes and their phenomic and genomic characterization uncovers novel biology.</title>
        <authorList>
            <person name="Wiegand S."/>
            <person name="Jogler M."/>
            <person name="Boedeker C."/>
            <person name="Pinto D."/>
            <person name="Vollmers J."/>
            <person name="Rivas-Marin E."/>
            <person name="Kohn T."/>
            <person name="Peeters S.H."/>
            <person name="Heuer A."/>
            <person name="Rast P."/>
            <person name="Oberbeckmann S."/>
            <person name="Bunk B."/>
            <person name="Jeske O."/>
            <person name="Meyerdierks A."/>
            <person name="Storesund J.E."/>
            <person name="Kallscheuer N."/>
            <person name="Luecker S."/>
            <person name="Lage O.M."/>
            <person name="Pohl T."/>
            <person name="Merkel B.J."/>
            <person name="Hornburger P."/>
            <person name="Mueller R.-W."/>
            <person name="Bruemmer F."/>
            <person name="Labrenz M."/>
            <person name="Spormann A.M."/>
            <person name="Op Den Camp H."/>
            <person name="Overmann J."/>
            <person name="Amann R."/>
            <person name="Jetten M.S.M."/>
            <person name="Mascher T."/>
            <person name="Medema M.H."/>
            <person name="Devos D.P."/>
            <person name="Kaster A.-K."/>
            <person name="Ovreas L."/>
            <person name="Rohde M."/>
            <person name="Galperin M.Y."/>
            <person name="Jogler C."/>
        </authorList>
    </citation>
    <scope>NUCLEOTIDE SEQUENCE [LARGE SCALE GENOMIC DNA]</scope>
    <source>
        <strain evidence="1 2">Pla100</strain>
    </source>
</reference>
<comment type="caution">
    <text evidence="1">The sequence shown here is derived from an EMBL/GenBank/DDBJ whole genome shotgun (WGS) entry which is preliminary data.</text>
</comment>
<gene>
    <name evidence="1" type="ORF">Pla100_47700</name>
</gene>